<dbReference type="RefSeq" id="WP_240475458.1">
    <property type="nucleotide sequence ID" value="NZ_CP012332.1"/>
</dbReference>
<dbReference type="Proteomes" id="UP000055590">
    <property type="component" value="Chromosome"/>
</dbReference>
<feature type="region of interest" description="Disordered" evidence="1">
    <location>
        <begin position="1"/>
        <end position="30"/>
    </location>
</feature>
<dbReference type="PATRIC" id="fig|1391653.3.peg.1391"/>
<evidence type="ECO:0008006" key="4">
    <source>
        <dbReference type="Google" id="ProtNLM"/>
    </source>
</evidence>
<dbReference type="KEGG" id="vin:AKJ08_1323"/>
<feature type="compositionally biased region" description="Basic and acidic residues" evidence="1">
    <location>
        <begin position="1"/>
        <end position="10"/>
    </location>
</feature>
<dbReference type="AlphaFoldDB" id="A0A0K1PC01"/>
<evidence type="ECO:0000256" key="1">
    <source>
        <dbReference type="SAM" id="MobiDB-lite"/>
    </source>
</evidence>
<sequence length="397" mass="43818">MDTDLDERNVAARGGMAPSQGMKSGSRARRHGVLDLRTLNRALLQRQLLLRREKRSVGDALEHLVGLQAQDPQQPYLGLWSRLDAFAPEELSRSIADRQAVRIALMRSTIHLVTAADCLRLRPTLQPVLTRGLDASAAGPKLEGIDRGTLAAAGRALLEQQPSTGAALGKLLQERWPDRDAEALAHAVRTHVPLVQVPPRGLWGKSGQAVHTTAEYWLGRPLAGGIPTDELVVRYLRAFGPATARDIQTWSGLQALRPVLDGLRPRLRSMRDEDGDELFDVPDAPLPDPDTPAPPRFLPGWDNALLSHADRRRIISDANRKEISRPNAVTPGTILVDGFVRGTWRIEKTRRDAILTITPLERWRKQERDAVVEEGEGLLALVGGEDRQREVRLVGAP</sequence>
<evidence type="ECO:0000313" key="2">
    <source>
        <dbReference type="EMBL" id="AKU90936.1"/>
    </source>
</evidence>
<dbReference type="EMBL" id="CP012332">
    <property type="protein sequence ID" value="AKU90936.1"/>
    <property type="molecule type" value="Genomic_DNA"/>
</dbReference>
<reference evidence="2 3" key="1">
    <citation type="submission" date="2015-08" db="EMBL/GenBank/DDBJ databases">
        <authorList>
            <person name="Babu N.S."/>
            <person name="Beckwith C.J."/>
            <person name="Beseler K.G."/>
            <person name="Brison A."/>
            <person name="Carone J.V."/>
            <person name="Caskin T.P."/>
            <person name="Diamond M."/>
            <person name="Durham M.E."/>
            <person name="Foxe J.M."/>
            <person name="Go M."/>
            <person name="Henderson B.A."/>
            <person name="Jones I.B."/>
            <person name="McGettigan J.A."/>
            <person name="Micheletti S.J."/>
            <person name="Nasrallah M.E."/>
            <person name="Ortiz D."/>
            <person name="Piller C.R."/>
            <person name="Privatt S.R."/>
            <person name="Schneider S.L."/>
            <person name="Sharp S."/>
            <person name="Smith T.C."/>
            <person name="Stanton J.D."/>
            <person name="Ullery H.E."/>
            <person name="Wilson R.J."/>
            <person name="Serrano M.G."/>
            <person name="Buck G."/>
            <person name="Lee V."/>
            <person name="Wang Y."/>
            <person name="Carvalho R."/>
            <person name="Voegtly L."/>
            <person name="Shi R."/>
            <person name="Duckworth R."/>
            <person name="Johnson A."/>
            <person name="Loviza R."/>
            <person name="Walstead R."/>
            <person name="Shah Z."/>
            <person name="Kiflezghi M."/>
            <person name="Wade K."/>
            <person name="Ball S.L."/>
            <person name="Bradley K.W."/>
            <person name="Asai D.J."/>
            <person name="Bowman C.A."/>
            <person name="Russell D.A."/>
            <person name="Pope W.H."/>
            <person name="Jacobs-Sera D."/>
            <person name="Hendrix R.W."/>
            <person name="Hatfull G.F."/>
        </authorList>
    </citation>
    <scope>NUCLEOTIDE SEQUENCE [LARGE SCALE GENOMIC DNA]</scope>
    <source>
        <strain evidence="2 3">DSM 27710</strain>
    </source>
</reference>
<accession>A0A0K1PC01</accession>
<name>A0A0K1PC01_9BACT</name>
<proteinExistence type="predicted"/>
<gene>
    <name evidence="2" type="ORF">AKJ08_1323</name>
</gene>
<protein>
    <recommendedName>
        <fullName evidence="4">Winged helix DNA-binding domain-containing protein</fullName>
    </recommendedName>
</protein>
<dbReference type="InterPro" id="IPR009351">
    <property type="entry name" value="AlkZ-like"/>
</dbReference>
<dbReference type="Pfam" id="PF06224">
    <property type="entry name" value="AlkZ-like"/>
    <property type="match status" value="1"/>
</dbReference>
<dbReference type="STRING" id="1391653.AKJ08_1323"/>
<dbReference type="PANTHER" id="PTHR38479:SF2">
    <property type="entry name" value="WINGED HELIX DNA-BINDING DOMAIN-CONTAINING PROTEIN"/>
    <property type="match status" value="1"/>
</dbReference>
<evidence type="ECO:0000313" key="3">
    <source>
        <dbReference type="Proteomes" id="UP000055590"/>
    </source>
</evidence>
<dbReference type="PANTHER" id="PTHR38479">
    <property type="entry name" value="LMO0824 PROTEIN"/>
    <property type="match status" value="1"/>
</dbReference>
<keyword evidence="3" id="KW-1185">Reference proteome</keyword>
<organism evidence="2 3">
    <name type="scientific">Vulgatibacter incomptus</name>
    <dbReference type="NCBI Taxonomy" id="1391653"/>
    <lineage>
        <taxon>Bacteria</taxon>
        <taxon>Pseudomonadati</taxon>
        <taxon>Myxococcota</taxon>
        <taxon>Myxococcia</taxon>
        <taxon>Myxococcales</taxon>
        <taxon>Cystobacterineae</taxon>
        <taxon>Vulgatibacteraceae</taxon>
        <taxon>Vulgatibacter</taxon>
    </lineage>
</organism>